<name>A0A3M7S3S3_BRAPC</name>
<evidence type="ECO:0000313" key="2">
    <source>
        <dbReference type="Proteomes" id="UP000276133"/>
    </source>
</evidence>
<keyword evidence="2" id="KW-1185">Reference proteome</keyword>
<dbReference type="EMBL" id="REGN01002106">
    <property type="protein sequence ID" value="RNA30265.1"/>
    <property type="molecule type" value="Genomic_DNA"/>
</dbReference>
<proteinExistence type="predicted"/>
<reference evidence="1 2" key="1">
    <citation type="journal article" date="2018" name="Sci. Rep.">
        <title>Genomic signatures of local adaptation to the degree of environmental predictability in rotifers.</title>
        <authorList>
            <person name="Franch-Gras L."/>
            <person name="Hahn C."/>
            <person name="Garcia-Roger E.M."/>
            <person name="Carmona M.J."/>
            <person name="Serra M."/>
            <person name="Gomez A."/>
        </authorList>
    </citation>
    <scope>NUCLEOTIDE SEQUENCE [LARGE SCALE GENOMIC DNA]</scope>
    <source>
        <strain evidence="1">HYR1</strain>
    </source>
</reference>
<sequence length="64" mass="7371">MAMGSTLYSPGNELINSWFILPISMEPVYLCQNHYSRIYSPIFLLKKSNDALLVQISNFFQIIV</sequence>
<dbReference type="AlphaFoldDB" id="A0A3M7S3S3"/>
<dbReference type="Proteomes" id="UP000276133">
    <property type="component" value="Unassembled WGS sequence"/>
</dbReference>
<gene>
    <name evidence="1" type="ORF">BpHYR1_039441</name>
</gene>
<organism evidence="1 2">
    <name type="scientific">Brachionus plicatilis</name>
    <name type="common">Marine rotifer</name>
    <name type="synonym">Brachionus muelleri</name>
    <dbReference type="NCBI Taxonomy" id="10195"/>
    <lineage>
        <taxon>Eukaryota</taxon>
        <taxon>Metazoa</taxon>
        <taxon>Spiralia</taxon>
        <taxon>Gnathifera</taxon>
        <taxon>Rotifera</taxon>
        <taxon>Eurotatoria</taxon>
        <taxon>Monogononta</taxon>
        <taxon>Pseudotrocha</taxon>
        <taxon>Ploima</taxon>
        <taxon>Brachionidae</taxon>
        <taxon>Brachionus</taxon>
    </lineage>
</organism>
<accession>A0A3M7S3S3</accession>
<comment type="caution">
    <text evidence="1">The sequence shown here is derived from an EMBL/GenBank/DDBJ whole genome shotgun (WGS) entry which is preliminary data.</text>
</comment>
<protein>
    <submittedName>
        <fullName evidence="1">Uncharacterized protein</fullName>
    </submittedName>
</protein>
<evidence type="ECO:0000313" key="1">
    <source>
        <dbReference type="EMBL" id="RNA30265.1"/>
    </source>
</evidence>